<dbReference type="EMBL" id="GGEC01002741">
    <property type="protein sequence ID" value="MBW83224.1"/>
    <property type="molecule type" value="Transcribed_RNA"/>
</dbReference>
<proteinExistence type="predicted"/>
<sequence>MHVNDMVRDNDVRLHACLQGQCMKGETLTNCLEFCALVQQVADAFCYHLIFEAKRFSISSRWRETAPHQQALPS</sequence>
<evidence type="ECO:0000313" key="1">
    <source>
        <dbReference type="EMBL" id="MBW83224.1"/>
    </source>
</evidence>
<reference evidence="1" key="1">
    <citation type="submission" date="2018-02" db="EMBL/GenBank/DDBJ databases">
        <title>Rhizophora mucronata_Transcriptome.</title>
        <authorList>
            <person name="Meera S.P."/>
            <person name="Sreeshan A."/>
            <person name="Augustine A."/>
        </authorList>
    </citation>
    <scope>NUCLEOTIDE SEQUENCE</scope>
    <source>
        <tissue evidence="1">Leaf</tissue>
    </source>
</reference>
<name>A0A2P2IPS8_RHIMU</name>
<organism evidence="1">
    <name type="scientific">Rhizophora mucronata</name>
    <name type="common">Asiatic mangrove</name>
    <dbReference type="NCBI Taxonomy" id="61149"/>
    <lineage>
        <taxon>Eukaryota</taxon>
        <taxon>Viridiplantae</taxon>
        <taxon>Streptophyta</taxon>
        <taxon>Embryophyta</taxon>
        <taxon>Tracheophyta</taxon>
        <taxon>Spermatophyta</taxon>
        <taxon>Magnoliopsida</taxon>
        <taxon>eudicotyledons</taxon>
        <taxon>Gunneridae</taxon>
        <taxon>Pentapetalae</taxon>
        <taxon>rosids</taxon>
        <taxon>fabids</taxon>
        <taxon>Malpighiales</taxon>
        <taxon>Rhizophoraceae</taxon>
        <taxon>Rhizophora</taxon>
    </lineage>
</organism>
<dbReference type="AlphaFoldDB" id="A0A2P2IPS8"/>
<accession>A0A2P2IPS8</accession>
<protein>
    <submittedName>
        <fullName evidence="1">Uncharacterized protein</fullName>
    </submittedName>
</protein>